<organism evidence="3 4">
    <name type="scientific">Anopheles coluzzii</name>
    <name type="common">African malaria mosquito</name>
    <dbReference type="NCBI Taxonomy" id="1518534"/>
    <lineage>
        <taxon>Eukaryota</taxon>
        <taxon>Metazoa</taxon>
        <taxon>Ecdysozoa</taxon>
        <taxon>Arthropoda</taxon>
        <taxon>Hexapoda</taxon>
        <taxon>Insecta</taxon>
        <taxon>Pterygota</taxon>
        <taxon>Neoptera</taxon>
        <taxon>Endopterygota</taxon>
        <taxon>Diptera</taxon>
        <taxon>Nematocera</taxon>
        <taxon>Culicoidea</taxon>
        <taxon>Culicidae</taxon>
        <taxon>Anophelinae</taxon>
        <taxon>Anopheles</taxon>
    </lineage>
</organism>
<protein>
    <submittedName>
        <fullName evidence="3">MGA conserved domain-containing protein</fullName>
    </submittedName>
</protein>
<feature type="domain" description="MGA conserved" evidence="2">
    <location>
        <begin position="1054"/>
        <end position="1107"/>
    </location>
</feature>
<feature type="compositionally biased region" description="Low complexity" evidence="1">
    <location>
        <begin position="1510"/>
        <end position="1522"/>
    </location>
</feature>
<feature type="region of interest" description="Disordered" evidence="1">
    <location>
        <begin position="723"/>
        <end position="760"/>
    </location>
</feature>
<reference key="1">
    <citation type="journal article" date="2019" name="Genes (Basel)">
        <title>A High-Quality De novo Genome Assembly from a Single Mosquito Using PacBio Sequencing.</title>
        <authorList>
            <person name="Kingan S.B."/>
            <person name="Heaton H."/>
            <person name="Cudini J."/>
            <person name="Lambert C.C."/>
            <person name="Baybayan P."/>
            <person name="Galvin B.D."/>
            <person name="Durbin R."/>
            <person name="Korlach J."/>
            <person name="Lawniczak M.K.N."/>
        </authorList>
    </citation>
    <scope>NUCLEOTIDE SEQUENCE [LARGE SCALE GENOMIC DNA]</scope>
    <source>
        <strain>Mali-NIH</strain>
    </source>
</reference>
<evidence type="ECO:0000256" key="1">
    <source>
        <dbReference type="SAM" id="MobiDB-lite"/>
    </source>
</evidence>
<feature type="region of interest" description="Disordered" evidence="1">
    <location>
        <begin position="136"/>
        <end position="218"/>
    </location>
</feature>
<evidence type="ECO:0000259" key="2">
    <source>
        <dbReference type="Pfam" id="PF16059"/>
    </source>
</evidence>
<feature type="compositionally biased region" description="Low complexity" evidence="1">
    <location>
        <begin position="2921"/>
        <end position="2954"/>
    </location>
</feature>
<dbReference type="Proteomes" id="UP001105220">
    <property type="component" value="Unplaced"/>
</dbReference>
<feature type="region of interest" description="Disordered" evidence="1">
    <location>
        <begin position="1341"/>
        <end position="1444"/>
    </location>
</feature>
<dbReference type="InterPro" id="IPR039191">
    <property type="entry name" value="Nopp140-like"/>
</dbReference>
<feature type="compositionally biased region" description="Basic and acidic residues" evidence="1">
    <location>
        <begin position="2897"/>
        <end position="2920"/>
    </location>
</feature>
<keyword evidence="4" id="KW-1185">Reference proteome</keyword>
<dbReference type="VEuPathDB" id="VectorBase:ACON010686"/>
<dbReference type="GO" id="GO:0005654">
    <property type="term" value="C:nucleoplasm"/>
    <property type="evidence" value="ECO:0007669"/>
    <property type="project" value="TreeGrafter"/>
</dbReference>
<feature type="region of interest" description="Disordered" evidence="1">
    <location>
        <begin position="1298"/>
        <end position="1323"/>
    </location>
</feature>
<feature type="region of interest" description="Disordered" evidence="1">
    <location>
        <begin position="1643"/>
        <end position="1688"/>
    </location>
</feature>
<feature type="region of interest" description="Disordered" evidence="1">
    <location>
        <begin position="1877"/>
        <end position="1926"/>
    </location>
</feature>
<feature type="compositionally biased region" description="Polar residues" evidence="1">
    <location>
        <begin position="1913"/>
        <end position="1926"/>
    </location>
</feature>
<sequence length="2985" mass="327588">MNAATAMSGPLLRNGTHPCMILSNTYKPSPPCECPSFSCWLGRKSSVLRADSAPPVYPLASVPRAKDADPKAYPCRLRICRLMYKPLPQGSCKSDLRQHRNRRLALVKKRAIRLVQTFAARRAIPHYFQKRVKHTLSAKQSASTHNGATVGSTDAAASEVPVNSNAITKESKEERRDISQVREEEPSSAAPQEQRIDPPSEESTALVRATPKTTSHTDRVDTLSTIKEYYSIQCAIRLLLAMLQERMEEVESMQKSKVVDAPEDEAPLDNGSPKPIENGVEANGTSTEDDPAERGPLVKTEIDLSPNCSTEDADPNKENNVPLDSTLETMSPAAVVLNRVNSTPVKDEPRDDSRTYSFLETSKSDILDPTYTCDIELEPLEQRKNRSIVDSLLNKFNLSPPAKATVPSSFSDNSLDGSEGRRSLRDRTKIAARPRYIEIPEEPRKMRVSKVFGKLHKTLNLDLDCANSNSSTEFYGFDEGEIVKLDKPSLPGLLPTPIVKKSQPFAPFLAYGSSMDADSVETGAKTRSDLFREEGLISFGSLPPRLECPQRPNDMVRPRTVAQKRILVQRENDVRYLMIDNESKIFQFLKKRSKNIDAALDFQRMKELQDQQIPFTRDTWRALSWLRTEKGRYYFQTITIDNRTIKMSGCRGNHRYKTLSRNPLYSSPVVASHGHRIHYVSKCHCPPFPEGVKLNISEDRNKSSQSDAEERMMNDAARYLYRTTSNDTGYQNKRSYPGTKPGPLSSKCLQPSPDDDPTLGQLEVFKMPPVELEVFPKLNRPLDGFVKPYLKMILPHDGITENWARFAVSTLTADGAREEDKTVPSASEERSFVFELPYLNNQRRMLIRRRFMASPGSPVHCDVEEFRKLMDEKLTFRAAIDKALEEGKGDEIDPDELVCADVLSAITDSVAIALAEDILGKDDPEVDYVKWEDGARPSREQMTMPIKIETPASGAGGDVKPMSVKNEPPVSGAVGGAEKICTPPAPAASEVGSGVEITPAAEPSGPAPSSESGSKTVDPVKLKLLREMKRLNATIIEDPSDPAVSSAETTRQQKQQQQRCDPQYCSLGCICDVLHSSQPAAVAATDRRQHCRQSGCMFGCSCGFEEKLANQTQEVKTDLAAEGKGESTALTSADVKYLREKATARLAKEEREFTHTVILTKNTTVLVHNKETESRRQKKKPKKYDDYYNDLSMQSLLNGGSAKDVSQYISKPPPNAKPLSPADRMRHAHVLLTKLPQLADIEPLCMVHDLYRCFCHGKATQGKPFSFTEEGCLSPGKIFPSDGSYSVDHASLVLMPADSTSSGRMMGAKNRTPETAQPTYDTAPIASVRKRLYSFEKAYTEPAAHSSSSSSSDGKSPKGGLPVSRKRRDSSEESYKPPNERKVAKKKLHTSLEEKTATASASSLRARRASMVPGQVSARSVASTRRPSVAHAGQSASSARKSVPLAMRRSSVAHQKDDDVFKAPGQSQSTGTDAQYTVVKPKRASGGINNLILKRIPSNASFAPMVHLPSASSKATAKKSTPPSKPKDQGAAEIPVKYMSVRKLKQLMLSEYKNSPDVKKTPDDTSSTEVRLAFINILLLDTEENIDNEPQLNILSDGSKKLVINGNRRSFIARRAFKDGMPPERTMPYRNRTTYIVQILSASNGSEDESTESEEPAVEKAQSCESVPQMKNEPAKDLDDIEPYPEPPKLSAYAQRVSKAVTQHQNASSPIEQTDRQLCSLMRHINELLRRETLHINPAKKGIMHICRWNQLLNAFALAEIDVLDLTLTNGLEMTVIATAPFKQQLVPNVQHQISARRLTIDKMIVAERPSLLMKMVVCNVENVKTNELALVLYGNENFWHFCGFLKVDETSFKTDSNIPKAPSTIANSKIRTRLNDYQRKTVPATTAKTTTAQQSTKQATASKQTSSSSSSNSSHIEPAPSTNMLSTQSNIEIVPKAMQPVHFPLGLLPGIADTPEGGESDCRWMRIKIENDFSHMYLPSWQCCVTYGRIKKAIYDASRTAQAIRLDNPAPPNQPQRRQRPFMYALPKEGNALFLGPYKSSETKIDVILCQSVQGSLYEREVYERQNRIPMPANTKRTVGWWVDVVTSRVASVQGKIRQTAFNSFRPREAIKAPSGTVASTSCNTAQRSLLKRNNMPLAPATVGPEKQARQSITAVEKDQTPSASVPNDLDDDVVVLDSDDNDEGENLGTAKESTENSNTANEQPRREFAVEQIGIDLFRLVEGTMKQNQQEKREIEKVLKQERVTKSVSGDQNRNEPNRKRQSSPLPPAANYAPAAKVIRITDAAGVERTLPSGIRIPASTTIARNSFTRISLPGPQTLKSGSTTITRPINGVSTLTIAPLKSAESNVSVKVVQNALRVSRPSNAPPGVPVRALSTTKASLADELSGRQLVGVAGAPKPRPRLNSVAVERVSVQVSRPAPVVQESDDEDDVVWLDDDNESSNEKMKPPASTSGNADRTAASSTSVAPAATASVVVAGSNAINGVTAYAQKTILSQEQVAMIARRVDLTKTGQQDGYSFNPTSGLLKMKRSLLTSIENDAMLGEGTTCAKSAISAVVNGKMGEVRILSSNAKSLLPSVSSTSVNGKAVVGSSSSSSAKPSAIPAPASASLNASATPSPSSSSSSSTTITMPRTKVVPRVSVTAATARYGDVAGARRISDGGVGNSVIPPGSAGTAGGLLDNLKYLSEAQEEKLLGEHPFTRGVLESKIPGLGLVEVVRFEREVIIHMKELTVKKQLVSVHNLEAAVTLLNQFIQRNTYAFRPYNLAIQWKFKERSLPLRPEERMTSVINQFCIVTVYGIINVSKQEQLESVESTLPALYEDLMRMKLAMQCYNKQLYEDEKCYENDDKIYDRAVGIITSAKAKSKWLQQQRENLMKQRRANQAKLRQLKEASGSAEAKDSPEKSTQDKSATEQSAKDTSAKNAIAKNTTAKNATAKNVPARNTAARNSTARNSITRNSTAKNTPATDVSGSKGGQESVIVIDDD</sequence>
<feature type="compositionally biased region" description="Low complexity" evidence="1">
    <location>
        <begin position="2592"/>
        <end position="2626"/>
    </location>
</feature>
<feature type="compositionally biased region" description="Acidic residues" evidence="1">
    <location>
        <begin position="2170"/>
        <end position="2187"/>
    </location>
</feature>
<feature type="compositionally biased region" description="Polar residues" evidence="1">
    <location>
        <begin position="1417"/>
        <end position="1426"/>
    </location>
</feature>
<dbReference type="EnsemblMetazoa" id="ACON010686-RA">
    <property type="protein sequence ID" value="ACON010686-PA"/>
    <property type="gene ID" value="ACON010686"/>
</dbReference>
<evidence type="ECO:0000313" key="3">
    <source>
        <dbReference type="EnsemblMetazoa" id="ACON010686-PA"/>
    </source>
</evidence>
<feature type="region of interest" description="Disordered" evidence="1">
    <location>
        <begin position="1510"/>
        <end position="1533"/>
    </location>
</feature>
<feature type="region of interest" description="Disordered" evidence="1">
    <location>
        <begin position="1034"/>
        <end position="1057"/>
    </location>
</feature>
<feature type="region of interest" description="Disordered" evidence="1">
    <location>
        <begin position="2131"/>
        <end position="2210"/>
    </location>
</feature>
<feature type="region of interest" description="Disordered" evidence="1">
    <location>
        <begin position="2419"/>
        <end position="2463"/>
    </location>
</feature>
<feature type="compositionally biased region" description="Acidic residues" evidence="1">
    <location>
        <begin position="1646"/>
        <end position="1656"/>
    </location>
</feature>
<feature type="compositionally biased region" description="Polar residues" evidence="1">
    <location>
        <begin position="137"/>
        <end position="152"/>
    </location>
</feature>
<dbReference type="VEuPathDB" id="VectorBase:ACON2_030989"/>
<dbReference type="GO" id="GO:0005730">
    <property type="term" value="C:nucleolus"/>
    <property type="evidence" value="ECO:0007669"/>
    <property type="project" value="InterPro"/>
</dbReference>
<dbReference type="Pfam" id="PF16059">
    <property type="entry name" value="MGA_dom"/>
    <property type="match status" value="1"/>
</dbReference>
<dbReference type="PANTHER" id="PTHR23216:SF1">
    <property type="entry name" value="NUCLEOLAR AND COILED-BODY PHOSPHOPROTEIN 1"/>
    <property type="match status" value="1"/>
</dbReference>
<dbReference type="VEuPathDB" id="VectorBase:ACMO_013600"/>
<feature type="region of interest" description="Disordered" evidence="1">
    <location>
        <begin position="254"/>
        <end position="295"/>
    </location>
</feature>
<feature type="compositionally biased region" description="Polar residues" evidence="1">
    <location>
        <begin position="406"/>
        <end position="416"/>
    </location>
</feature>
<feature type="compositionally biased region" description="Polar residues" evidence="1">
    <location>
        <begin position="2955"/>
        <end position="2970"/>
    </location>
</feature>
<feature type="compositionally biased region" description="Polar residues" evidence="1">
    <location>
        <begin position="723"/>
        <end position="734"/>
    </location>
</feature>
<proteinExistence type="predicted"/>
<feature type="region of interest" description="Disordered" evidence="1">
    <location>
        <begin position="984"/>
        <end position="1019"/>
    </location>
</feature>
<feature type="region of interest" description="Disordered" evidence="1">
    <location>
        <begin position="402"/>
        <end position="423"/>
    </location>
</feature>
<feature type="region of interest" description="Disordered" evidence="1">
    <location>
        <begin position="2878"/>
        <end position="2985"/>
    </location>
</feature>
<feature type="region of interest" description="Disordered" evidence="1">
    <location>
        <begin position="2241"/>
        <end position="2272"/>
    </location>
</feature>
<feature type="region of interest" description="Disordered" evidence="1">
    <location>
        <begin position="2577"/>
        <end position="2633"/>
    </location>
</feature>
<name>A0A6E8W268_ANOCL</name>
<feature type="compositionally biased region" description="Basic and acidic residues" evidence="1">
    <location>
        <begin position="169"/>
        <end position="185"/>
    </location>
</feature>
<evidence type="ECO:0000313" key="4">
    <source>
        <dbReference type="Proteomes" id="UP001105220"/>
    </source>
</evidence>
<feature type="compositionally biased region" description="Low complexity" evidence="1">
    <location>
        <begin position="1885"/>
        <end position="1912"/>
    </location>
</feature>
<dbReference type="InterPro" id="IPR032060">
    <property type="entry name" value="MGA_dom"/>
</dbReference>
<dbReference type="PANTHER" id="PTHR23216">
    <property type="entry name" value="NUCLEOLAR AND COILED-BODY PHOSPHOPROTEIN 1"/>
    <property type="match status" value="1"/>
</dbReference>
<feature type="compositionally biased region" description="Low complexity" evidence="1">
    <location>
        <begin position="999"/>
        <end position="1014"/>
    </location>
</feature>
<feature type="compositionally biased region" description="Acidic residues" evidence="1">
    <location>
        <begin position="2426"/>
        <end position="2442"/>
    </location>
</feature>
<reference evidence="3" key="2">
    <citation type="submission" date="2020-05" db="UniProtKB">
        <authorList>
            <consortium name="EnsemblMetazoa"/>
        </authorList>
    </citation>
    <scope>IDENTIFICATION</scope>
    <source>
        <strain evidence="3">Ngousso</strain>
    </source>
</reference>
<feature type="compositionally biased region" description="Basic and acidic residues" evidence="1">
    <location>
        <begin position="1369"/>
        <end position="1382"/>
    </location>
</feature>
<accession>A0A6E8W268</accession>